<dbReference type="AlphaFoldDB" id="A0AA96GMC9"/>
<proteinExistence type="predicted"/>
<evidence type="ECO:0000313" key="1">
    <source>
        <dbReference type="EMBL" id="WNM63982.1"/>
    </source>
</evidence>
<dbReference type="PANTHER" id="PTHR12526">
    <property type="entry name" value="GLYCOSYLTRANSFERASE"/>
    <property type="match status" value="1"/>
</dbReference>
<dbReference type="PANTHER" id="PTHR12526:SF600">
    <property type="entry name" value="GLYCOSYL TRANSFERASE GROUP 1"/>
    <property type="match status" value="1"/>
</dbReference>
<name>A0AA96GMC9_9BACT</name>
<dbReference type="GO" id="GO:0016757">
    <property type="term" value="F:glycosyltransferase activity"/>
    <property type="evidence" value="ECO:0007669"/>
    <property type="project" value="TreeGrafter"/>
</dbReference>
<dbReference type="KEGG" id="nneo:PQG83_09550"/>
<accession>A0AA96GMC9</accession>
<reference evidence="1 2" key="1">
    <citation type="submission" date="2023-01" db="EMBL/GenBank/DDBJ databases">
        <title>Cultivation and genomic characterization of new, ubiquitous marine nitrite-oxidizing bacteria from the Nitrospirales.</title>
        <authorList>
            <person name="Mueller A.J."/>
            <person name="Daebeler A."/>
            <person name="Herbold C.W."/>
            <person name="Kirkegaard R.H."/>
            <person name="Daims H."/>
        </authorList>
    </citation>
    <scope>NUCLEOTIDE SEQUENCE [LARGE SCALE GENOMIC DNA]</scope>
    <source>
        <strain evidence="1 2">DK</strain>
    </source>
</reference>
<organism evidence="1 2">
    <name type="scientific">Candidatus Nitrospira neomarina</name>
    <dbReference type="NCBI Taxonomy" id="3020899"/>
    <lineage>
        <taxon>Bacteria</taxon>
        <taxon>Pseudomonadati</taxon>
        <taxon>Nitrospirota</taxon>
        <taxon>Nitrospiria</taxon>
        <taxon>Nitrospirales</taxon>
        <taxon>Nitrospiraceae</taxon>
        <taxon>Nitrospira</taxon>
    </lineage>
</organism>
<dbReference type="SUPFAM" id="SSF53756">
    <property type="entry name" value="UDP-Glycosyltransferase/glycogen phosphorylase"/>
    <property type="match status" value="1"/>
</dbReference>
<keyword evidence="2" id="KW-1185">Reference proteome</keyword>
<dbReference type="InterPro" id="IPR017521">
    <property type="entry name" value="Sugar_tfrase_PEP-CTERM_Stp1"/>
</dbReference>
<dbReference type="CDD" id="cd03801">
    <property type="entry name" value="GT4_PimA-like"/>
    <property type="match status" value="1"/>
</dbReference>
<dbReference type="NCBIfam" id="TIGR03087">
    <property type="entry name" value="stp1"/>
    <property type="match status" value="1"/>
</dbReference>
<dbReference type="Gene3D" id="3.40.50.2000">
    <property type="entry name" value="Glycogen Phosphorylase B"/>
    <property type="match status" value="2"/>
</dbReference>
<gene>
    <name evidence="1" type="ORF">PQG83_09550</name>
</gene>
<sequence>MNILFVCHRFPYPPNRGGKIRPFHMIKHLSDKHRVVVATLAETHQELEQGSEIRQYCAEVIAEVVPPSLRWVQAFGALPTRTPSSAAYFWSPRLFQRIREVSESIKFDMVLVHCAFVAPYVSELPGCFKVLDFGDIDSMKWTDYATWRAFPLNLGYALEAKKLRSFEQEMAKRFDHCLVTTTGEWKEYDNLKVPTPCGVIPNGVDTSYFSMKNGNEPIARDATIVFLGRMDYFPNVDGALFFAEEVFPIIQKELPHAQFLVVGADPAKSIRKLGELPNVTVTGTVPDVRPFLRNATLTVAPLRIARGTQNKILESIAMGLPVVATPQAARGIQAKEDEHLFVSATPEDFAHRVIQLLKNPSLRVRLANAAKKQIQKTHSWDSSMKSLDKLIETKKLDTSF</sequence>
<protein>
    <submittedName>
        <fullName evidence="1">TIGR03087 family PEP-CTERM/XrtA system glycosyltransferase</fullName>
    </submittedName>
</protein>
<dbReference type="Pfam" id="PF13692">
    <property type="entry name" value="Glyco_trans_1_4"/>
    <property type="match status" value="1"/>
</dbReference>
<dbReference type="RefSeq" id="WP_312748820.1">
    <property type="nucleotide sequence ID" value="NZ_CP116968.1"/>
</dbReference>
<evidence type="ECO:0000313" key="2">
    <source>
        <dbReference type="Proteomes" id="UP001302494"/>
    </source>
</evidence>
<dbReference type="Proteomes" id="UP001302494">
    <property type="component" value="Chromosome"/>
</dbReference>
<dbReference type="EMBL" id="CP116968">
    <property type="protein sequence ID" value="WNM63982.1"/>
    <property type="molecule type" value="Genomic_DNA"/>
</dbReference>